<dbReference type="GO" id="GO:0015031">
    <property type="term" value="P:protein transport"/>
    <property type="evidence" value="ECO:0007669"/>
    <property type="project" value="UniProtKB-KW"/>
</dbReference>
<feature type="domain" description="TonB C-terminal" evidence="11">
    <location>
        <begin position="137"/>
        <end position="233"/>
    </location>
</feature>
<dbReference type="PROSITE" id="PS51257">
    <property type="entry name" value="PROKAR_LIPOPROTEIN"/>
    <property type="match status" value="1"/>
</dbReference>
<protein>
    <submittedName>
        <fullName evidence="12">TonB-dependent receptor</fullName>
    </submittedName>
</protein>
<evidence type="ECO:0000256" key="9">
    <source>
        <dbReference type="ARBA" id="ARBA00023136"/>
    </source>
</evidence>
<evidence type="ECO:0000313" key="12">
    <source>
        <dbReference type="EMBL" id="EIG24755.1"/>
    </source>
</evidence>
<dbReference type="GO" id="GO:0098797">
    <property type="term" value="C:plasma membrane protein complex"/>
    <property type="evidence" value="ECO:0007669"/>
    <property type="project" value="TreeGrafter"/>
</dbReference>
<evidence type="ECO:0000256" key="4">
    <source>
        <dbReference type="ARBA" id="ARBA00022475"/>
    </source>
</evidence>
<dbReference type="RefSeq" id="WP_003768789.1">
    <property type="nucleotide sequence ID" value="NZ_AJMT01000191.1"/>
</dbReference>
<comment type="subcellular location">
    <subcellularLocation>
        <location evidence="1">Cell inner membrane</location>
        <topology evidence="1">Single-pass membrane protein</topology>
        <orientation evidence="1">Periplasmic side</orientation>
    </subcellularLocation>
</comment>
<dbReference type="NCBIfam" id="TIGR01352">
    <property type="entry name" value="tonB_Cterm"/>
    <property type="match status" value="1"/>
</dbReference>
<dbReference type="Proteomes" id="UP000004473">
    <property type="component" value="Unassembled WGS sequence"/>
</dbReference>
<proteinExistence type="inferred from homology"/>
<evidence type="ECO:0000256" key="8">
    <source>
        <dbReference type="ARBA" id="ARBA00022989"/>
    </source>
</evidence>
<feature type="chain" id="PRO_5003662099" evidence="10">
    <location>
        <begin position="21"/>
        <end position="233"/>
    </location>
</feature>
<evidence type="ECO:0000256" key="5">
    <source>
        <dbReference type="ARBA" id="ARBA00022519"/>
    </source>
</evidence>
<name>I2NFZ4_NEISI</name>
<comment type="similarity">
    <text evidence="2">Belongs to the TonB family.</text>
</comment>
<evidence type="ECO:0000256" key="10">
    <source>
        <dbReference type="SAM" id="SignalP"/>
    </source>
</evidence>
<evidence type="ECO:0000256" key="1">
    <source>
        <dbReference type="ARBA" id="ARBA00004383"/>
    </source>
</evidence>
<evidence type="ECO:0000259" key="11">
    <source>
        <dbReference type="PROSITE" id="PS52015"/>
    </source>
</evidence>
<dbReference type="SUPFAM" id="SSF74653">
    <property type="entry name" value="TolA/TonB C-terminal domain"/>
    <property type="match status" value="1"/>
</dbReference>
<comment type="caution">
    <text evidence="12">The sequence shown here is derived from an EMBL/GenBank/DDBJ whole genome shotgun (WGS) entry which is preliminary data.</text>
</comment>
<evidence type="ECO:0000256" key="7">
    <source>
        <dbReference type="ARBA" id="ARBA00022927"/>
    </source>
</evidence>
<evidence type="ECO:0000313" key="13">
    <source>
        <dbReference type="Proteomes" id="UP000004473"/>
    </source>
</evidence>
<evidence type="ECO:0000256" key="6">
    <source>
        <dbReference type="ARBA" id="ARBA00022692"/>
    </source>
</evidence>
<accession>I2NFZ4</accession>
<dbReference type="EMBL" id="AJMT01000191">
    <property type="protein sequence ID" value="EIG24755.1"/>
    <property type="molecule type" value="Genomic_DNA"/>
</dbReference>
<reference evidence="12 13" key="1">
    <citation type="submission" date="2012-04" db="EMBL/GenBank/DDBJ databases">
        <authorList>
            <person name="Harkins D.M."/>
            <person name="Madupu R."/>
            <person name="Durkin A.S."/>
            <person name="Torralba M."/>
            <person name="Methe B."/>
            <person name="Sutton G.G."/>
            <person name="Nelson K.E."/>
        </authorList>
    </citation>
    <scope>NUCLEOTIDE SEQUENCE [LARGE SCALE GENOMIC DNA]</scope>
    <source>
        <strain evidence="12 13">VK64</strain>
    </source>
</reference>
<dbReference type="InterPro" id="IPR037682">
    <property type="entry name" value="TonB_C"/>
</dbReference>
<dbReference type="Pfam" id="PF03544">
    <property type="entry name" value="TonB_C"/>
    <property type="match status" value="1"/>
</dbReference>
<evidence type="ECO:0000256" key="2">
    <source>
        <dbReference type="ARBA" id="ARBA00006555"/>
    </source>
</evidence>
<dbReference type="AlphaFoldDB" id="I2NFZ4"/>
<dbReference type="GO" id="GO:0055085">
    <property type="term" value="P:transmembrane transport"/>
    <property type="evidence" value="ECO:0007669"/>
    <property type="project" value="InterPro"/>
</dbReference>
<keyword evidence="3" id="KW-0813">Transport</keyword>
<dbReference type="PANTHER" id="PTHR33446:SF2">
    <property type="entry name" value="PROTEIN TONB"/>
    <property type="match status" value="1"/>
</dbReference>
<gene>
    <name evidence="12" type="ORF">HMPREF1051_1360</name>
</gene>
<feature type="signal peptide" evidence="10">
    <location>
        <begin position="1"/>
        <end position="20"/>
    </location>
</feature>
<keyword evidence="8" id="KW-1133">Transmembrane helix</keyword>
<keyword evidence="10" id="KW-0732">Signal</keyword>
<keyword evidence="9" id="KW-0472">Membrane</keyword>
<keyword evidence="4" id="KW-1003">Cell membrane</keyword>
<sequence length="233" mass="25509">MNLFKLSALTLLILSTLLTACSTMSDKKLPPVEEILKRPQAVKPQVAVVPTPDRRKGGVLPVLSVINEKGRVDGAVCRDQSAGSALCKAALTQKRPKRYEPAKTCSNQTDANGEVQSVCQNVPSYAEHIYLLYGENDNYKGGMYRQMTSIPYPPLSEENGEEGTVILGGVVSPEGQLDSVKVVESSRFRRLDNAARKGVMGNIFLPSVENGKPVWSQVNIPISFRFEDEDVQN</sequence>
<evidence type="ECO:0000256" key="3">
    <source>
        <dbReference type="ARBA" id="ARBA00022448"/>
    </source>
</evidence>
<keyword evidence="5" id="KW-0997">Cell inner membrane</keyword>
<dbReference type="InterPro" id="IPR051045">
    <property type="entry name" value="TonB-dependent_transducer"/>
</dbReference>
<keyword evidence="7" id="KW-0653">Protein transport</keyword>
<dbReference type="PROSITE" id="PS52015">
    <property type="entry name" value="TONB_CTD"/>
    <property type="match status" value="1"/>
</dbReference>
<keyword evidence="6" id="KW-0812">Transmembrane</keyword>
<dbReference type="PANTHER" id="PTHR33446">
    <property type="entry name" value="PROTEIN TONB-RELATED"/>
    <property type="match status" value="1"/>
</dbReference>
<dbReference type="GO" id="GO:0031992">
    <property type="term" value="F:energy transducer activity"/>
    <property type="evidence" value="ECO:0007669"/>
    <property type="project" value="TreeGrafter"/>
</dbReference>
<organism evidence="12 13">
    <name type="scientific">Neisseria sicca VK64</name>
    <dbReference type="NCBI Taxonomy" id="1095748"/>
    <lineage>
        <taxon>Bacteria</taxon>
        <taxon>Pseudomonadati</taxon>
        <taxon>Pseudomonadota</taxon>
        <taxon>Betaproteobacteria</taxon>
        <taxon>Neisseriales</taxon>
        <taxon>Neisseriaceae</taxon>
        <taxon>Neisseria</taxon>
    </lineage>
</organism>
<dbReference type="Gene3D" id="3.30.1150.10">
    <property type="match status" value="1"/>
</dbReference>
<dbReference type="InterPro" id="IPR006260">
    <property type="entry name" value="TonB/TolA_C"/>
</dbReference>
<keyword evidence="12" id="KW-0675">Receptor</keyword>